<evidence type="ECO:0000313" key="2">
    <source>
        <dbReference type="Proteomes" id="UP000470875"/>
    </source>
</evidence>
<keyword evidence="2" id="KW-1185">Reference proteome</keyword>
<evidence type="ECO:0000313" key="1">
    <source>
        <dbReference type="EMBL" id="MSS85289.1"/>
    </source>
</evidence>
<dbReference type="RefSeq" id="WP_154546421.1">
    <property type="nucleotide sequence ID" value="NZ_VULO01000015.1"/>
</dbReference>
<gene>
    <name evidence="1" type="ORF">FYJ24_11090</name>
</gene>
<reference evidence="1 2" key="1">
    <citation type="submission" date="2019-08" db="EMBL/GenBank/DDBJ databases">
        <title>In-depth cultivation of the pig gut microbiome towards novel bacterial diversity and tailored functional studies.</title>
        <authorList>
            <person name="Wylensek D."/>
            <person name="Hitch T.C.A."/>
            <person name="Clavel T."/>
        </authorList>
    </citation>
    <scope>NUCLEOTIDE SEQUENCE [LARGE SCALE GENOMIC DNA]</scope>
    <source>
        <strain evidence="1 2">WB03_NA08</strain>
    </source>
</reference>
<name>A0A6N7VU41_9ACTO</name>
<dbReference type="AlphaFoldDB" id="A0A6N7VU41"/>
<organism evidence="1 2">
    <name type="scientific">Scrofimicrobium canadense</name>
    <dbReference type="NCBI Taxonomy" id="2652290"/>
    <lineage>
        <taxon>Bacteria</taxon>
        <taxon>Bacillati</taxon>
        <taxon>Actinomycetota</taxon>
        <taxon>Actinomycetes</taxon>
        <taxon>Actinomycetales</taxon>
        <taxon>Actinomycetaceae</taxon>
        <taxon>Scrofimicrobium</taxon>
    </lineage>
</organism>
<proteinExistence type="predicted"/>
<accession>A0A6N7VU41</accession>
<dbReference type="EMBL" id="VULO01000015">
    <property type="protein sequence ID" value="MSS85289.1"/>
    <property type="molecule type" value="Genomic_DNA"/>
</dbReference>
<dbReference type="Proteomes" id="UP000470875">
    <property type="component" value="Unassembled WGS sequence"/>
</dbReference>
<sequence>MNQKKKVSIHDRNRGYQALNLVDTGLADVVRPWFTGYEGPAARRIETAINALDRPAQRDRAADFLGLEIKPAA</sequence>
<comment type="caution">
    <text evidence="1">The sequence shown here is derived from an EMBL/GenBank/DDBJ whole genome shotgun (WGS) entry which is preliminary data.</text>
</comment>
<protein>
    <submittedName>
        <fullName evidence="1">Uncharacterized protein</fullName>
    </submittedName>
</protein>